<dbReference type="InterPro" id="IPR002491">
    <property type="entry name" value="ABC_transptr_periplasmic_BD"/>
</dbReference>
<evidence type="ECO:0000259" key="1">
    <source>
        <dbReference type="PROSITE" id="PS50983"/>
    </source>
</evidence>
<protein>
    <submittedName>
        <fullName evidence="2">ABC transporter substrate-binding protein</fullName>
    </submittedName>
</protein>
<dbReference type="RefSeq" id="WP_039344275.1">
    <property type="nucleotide sequence ID" value="NZ_JSYK01000003.1"/>
</dbReference>
<keyword evidence="3" id="KW-1185">Reference proteome</keyword>
<sequence>MKSLFFAFFSLFFVFSCKKQDSSSTTDWEIISKNVQFKTVDQVFHLKSGKFTYEISEKNLPFKRVILLNASLVGYFTELGLENKIVGVSSPEYIFSEKIHQMLKTRKVQNIGNEQKYDVEKIIALKPDVIFTNYISSFDNTYDLLRKNGIEIIFLDEYLEQNPLEKSKYLLLFGQIFQKQQEAFLAFNQIKTSYDSLKILAKSAPEKPLVLANEMYGNQWFLPGGKSGLAQFISDANASYINAENDDTNAVPLSFEEVFAKGKNAEYWVNVGNHQTKKGLLQINPNYTKLPVYNSGKLYTVTGRERGKANDYFESGVVRADLVLKDYIKTFHPEVLPEYNLTYLKELK</sequence>
<accession>A0ABR4ZQA4</accession>
<dbReference type="InterPro" id="IPR050902">
    <property type="entry name" value="ABC_Transporter_SBP"/>
</dbReference>
<dbReference type="Proteomes" id="UP000031275">
    <property type="component" value="Unassembled WGS sequence"/>
</dbReference>
<evidence type="ECO:0000313" key="2">
    <source>
        <dbReference type="EMBL" id="KIA83350.1"/>
    </source>
</evidence>
<dbReference type="EMBL" id="JSYK01000003">
    <property type="protein sequence ID" value="KIA83350.1"/>
    <property type="molecule type" value="Genomic_DNA"/>
</dbReference>
<gene>
    <name evidence="2" type="ORF">OA84_07425</name>
</gene>
<proteinExistence type="predicted"/>
<dbReference type="PROSITE" id="PS51257">
    <property type="entry name" value="PROKAR_LIPOPROTEIN"/>
    <property type="match status" value="1"/>
</dbReference>
<dbReference type="Gene3D" id="3.40.50.1980">
    <property type="entry name" value="Nitrogenase molybdenum iron protein domain"/>
    <property type="match status" value="2"/>
</dbReference>
<reference evidence="2 3" key="1">
    <citation type="submission" date="2014-10" db="EMBL/GenBank/DDBJ databases">
        <title>Kaistella solincola genome.</title>
        <authorList>
            <person name="Newman J.D."/>
        </authorList>
    </citation>
    <scope>NUCLEOTIDE SEQUENCE [LARGE SCALE GENOMIC DNA]</scope>
    <source>
        <strain evidence="2 3">DSM 22468</strain>
    </source>
</reference>
<dbReference type="Pfam" id="PF01497">
    <property type="entry name" value="Peripla_BP_2"/>
    <property type="match status" value="1"/>
</dbReference>
<dbReference type="PANTHER" id="PTHR30535">
    <property type="entry name" value="VITAMIN B12-BINDING PROTEIN"/>
    <property type="match status" value="1"/>
</dbReference>
<evidence type="ECO:0000313" key="3">
    <source>
        <dbReference type="Proteomes" id="UP000031275"/>
    </source>
</evidence>
<organism evidence="2 3">
    <name type="scientific">Kaistella solincola</name>
    <dbReference type="NCBI Taxonomy" id="510955"/>
    <lineage>
        <taxon>Bacteria</taxon>
        <taxon>Pseudomonadati</taxon>
        <taxon>Bacteroidota</taxon>
        <taxon>Flavobacteriia</taxon>
        <taxon>Flavobacteriales</taxon>
        <taxon>Weeksellaceae</taxon>
        <taxon>Chryseobacterium group</taxon>
        <taxon>Kaistella</taxon>
    </lineage>
</organism>
<dbReference type="CDD" id="cd00636">
    <property type="entry name" value="TroA-like"/>
    <property type="match status" value="1"/>
</dbReference>
<name>A0ABR4ZQA4_9FLAO</name>
<dbReference type="PANTHER" id="PTHR30535:SF34">
    <property type="entry name" value="MOLYBDATE-BINDING PROTEIN MOLA"/>
    <property type="match status" value="1"/>
</dbReference>
<dbReference type="PROSITE" id="PS50983">
    <property type="entry name" value="FE_B12_PBP"/>
    <property type="match status" value="1"/>
</dbReference>
<feature type="domain" description="Fe/B12 periplasmic-binding" evidence="1">
    <location>
        <begin position="64"/>
        <end position="335"/>
    </location>
</feature>
<dbReference type="SUPFAM" id="SSF53807">
    <property type="entry name" value="Helical backbone' metal receptor"/>
    <property type="match status" value="1"/>
</dbReference>
<comment type="caution">
    <text evidence="2">The sequence shown here is derived from an EMBL/GenBank/DDBJ whole genome shotgun (WGS) entry which is preliminary data.</text>
</comment>